<dbReference type="Gene3D" id="2.160.20.10">
    <property type="entry name" value="Single-stranded right-handed beta-helix, Pectin lyase-like"/>
    <property type="match status" value="1"/>
</dbReference>
<gene>
    <name evidence="2" type="ORF">MBAV_002848</name>
</gene>
<dbReference type="PATRIC" id="fig|29290.4.peg.3793"/>
<dbReference type="InterPro" id="IPR007742">
    <property type="entry name" value="NosD_dom"/>
</dbReference>
<comment type="caution">
    <text evidence="2">The sequence shown here is derived from an EMBL/GenBank/DDBJ whole genome shotgun (WGS) entry which is preliminary data.</text>
</comment>
<dbReference type="InterPro" id="IPR012334">
    <property type="entry name" value="Pectin_lyas_fold"/>
</dbReference>
<dbReference type="Proteomes" id="UP000033423">
    <property type="component" value="Unassembled WGS sequence"/>
</dbReference>
<dbReference type="NCBIfam" id="TIGR03804">
    <property type="entry name" value="para_beta_helix"/>
    <property type="match status" value="1"/>
</dbReference>
<dbReference type="InterPro" id="IPR006626">
    <property type="entry name" value="PbH1"/>
</dbReference>
<protein>
    <submittedName>
        <fullName evidence="2">Carbohydrate-binding protein</fullName>
    </submittedName>
</protein>
<reference evidence="2 3" key="1">
    <citation type="submission" date="2015-02" db="EMBL/GenBank/DDBJ databases">
        <title>Single-cell genomics of uncultivated deep-branching MTB reveals a conserved set of magnetosome genes.</title>
        <authorList>
            <person name="Kolinko S."/>
            <person name="Richter M."/>
            <person name="Glockner F.O."/>
            <person name="Brachmann A."/>
            <person name="Schuler D."/>
        </authorList>
    </citation>
    <scope>NUCLEOTIDE SEQUENCE [LARGE SCALE GENOMIC DNA]</scope>
    <source>
        <strain evidence="2">TM-1</strain>
    </source>
</reference>
<accession>A0A0F3GSQ5</accession>
<evidence type="ECO:0000313" key="3">
    <source>
        <dbReference type="Proteomes" id="UP000033423"/>
    </source>
</evidence>
<dbReference type="SUPFAM" id="SSF51126">
    <property type="entry name" value="Pectin lyase-like"/>
    <property type="match status" value="1"/>
</dbReference>
<dbReference type="InterPro" id="IPR011050">
    <property type="entry name" value="Pectin_lyase_fold/virulence"/>
</dbReference>
<evidence type="ECO:0000259" key="1">
    <source>
        <dbReference type="SMART" id="SM00722"/>
    </source>
</evidence>
<name>A0A0F3GSQ5_9BACT</name>
<dbReference type="AlphaFoldDB" id="A0A0F3GSQ5"/>
<dbReference type="SMART" id="SM00710">
    <property type="entry name" value="PbH1"/>
    <property type="match status" value="8"/>
</dbReference>
<dbReference type="Pfam" id="PF05048">
    <property type="entry name" value="NosD"/>
    <property type="match status" value="1"/>
</dbReference>
<feature type="domain" description="Carbohydrate-binding/sugar hydrolysis" evidence="1">
    <location>
        <begin position="223"/>
        <end position="361"/>
    </location>
</feature>
<organism evidence="2 3">
    <name type="scientific">Candidatus Magnetobacterium bavaricum</name>
    <dbReference type="NCBI Taxonomy" id="29290"/>
    <lineage>
        <taxon>Bacteria</taxon>
        <taxon>Pseudomonadati</taxon>
        <taxon>Nitrospirota</taxon>
        <taxon>Thermodesulfovibrionia</taxon>
        <taxon>Thermodesulfovibrionales</taxon>
        <taxon>Candidatus Magnetobacteriaceae</taxon>
        <taxon>Candidatus Magnetobacterium</taxon>
    </lineage>
</organism>
<dbReference type="InterPro" id="IPR006633">
    <property type="entry name" value="Carb-bd_sugar_hydrolysis-dom"/>
</dbReference>
<keyword evidence="3" id="KW-1185">Reference proteome</keyword>
<dbReference type="NCBIfam" id="TIGR04247">
    <property type="entry name" value="NosD_copper_fam"/>
    <property type="match status" value="1"/>
</dbReference>
<proteinExistence type="predicted"/>
<sequence>MVHHRVRLIGYVSLSRTGEVPAQVIAPVVVIPLLIVGEKGKYTSIALAVKDARDGDTIEVRGGKYEEHIKLDKALHLKGIDNPTIFAKNGHLVIITSPRVTLEGFTLTYDGTELGSDDTAIAIARYADDVVIRNNRLLNVMFGIRNLEGINIRIENNIISGIEKFDETNRGNCMSFTGSYKAVITGNTLTHCRDAMYLEVCHNATVTENKISKCRYAIHTMWVDAGDFSRNMVFDNLVGMAIMYTKNSKINGNTCVGNKTHGLLINQTVRSEINNNTVVSNTKGMFLYNSIENTITSNLIMNNNMGMHNWGGSEENAIHQNSFIRNEVQVKYVSARNQQWDDNYWSDYLGWDLSGTGKGDVPYESNTVVDHIFWRYPMAKLLFASPSLHFLKMLEKQFPVINVPKVIDNMPAMQPFHANWKELLDGYARYVPAKYYGDVEKLANMPGGMF</sequence>
<dbReference type="EMBL" id="LACI01001218">
    <property type="protein sequence ID" value="KJU84959.1"/>
    <property type="molecule type" value="Genomic_DNA"/>
</dbReference>
<dbReference type="SMART" id="SM00722">
    <property type="entry name" value="CASH"/>
    <property type="match status" value="2"/>
</dbReference>
<dbReference type="InterPro" id="IPR022441">
    <property type="entry name" value="Para_beta_helix_rpt-2"/>
</dbReference>
<evidence type="ECO:0000313" key="2">
    <source>
        <dbReference type="EMBL" id="KJU84959.1"/>
    </source>
</evidence>
<dbReference type="InterPro" id="IPR026464">
    <property type="entry name" value="NosD_copper_fam"/>
</dbReference>
<feature type="domain" description="Carbohydrate-binding/sugar hydrolysis" evidence="1">
    <location>
        <begin position="52"/>
        <end position="190"/>
    </location>
</feature>